<organism evidence="2 3">
    <name type="scientific">Candidatus Nomurabacteria bacterium GW2011_GWB1_37_5</name>
    <dbReference type="NCBI Taxonomy" id="1618742"/>
    <lineage>
        <taxon>Bacteria</taxon>
        <taxon>Candidatus Nomuraibacteriota</taxon>
    </lineage>
</organism>
<comment type="caution">
    <text evidence="2">The sequence shown here is derived from an EMBL/GenBank/DDBJ whole genome shotgun (WGS) entry which is preliminary data.</text>
</comment>
<dbReference type="AlphaFoldDB" id="A0A0G0GUR8"/>
<evidence type="ECO:0000313" key="2">
    <source>
        <dbReference type="EMBL" id="KKQ34748.1"/>
    </source>
</evidence>
<evidence type="ECO:0000256" key="1">
    <source>
        <dbReference type="SAM" id="Phobius"/>
    </source>
</evidence>
<keyword evidence="1" id="KW-0472">Membrane</keyword>
<evidence type="ECO:0000313" key="3">
    <source>
        <dbReference type="Proteomes" id="UP000033876"/>
    </source>
</evidence>
<dbReference type="EMBL" id="LBTF01000038">
    <property type="protein sequence ID" value="KKQ34748.1"/>
    <property type="molecule type" value="Genomic_DNA"/>
</dbReference>
<protein>
    <submittedName>
        <fullName evidence="2">Uncharacterized protein</fullName>
    </submittedName>
</protein>
<accession>A0A0G0GUR8</accession>
<keyword evidence="1" id="KW-0812">Transmembrane</keyword>
<gene>
    <name evidence="2" type="ORF">US50_C0038G0008</name>
</gene>
<feature type="transmembrane region" description="Helical" evidence="1">
    <location>
        <begin position="38"/>
        <end position="58"/>
    </location>
</feature>
<dbReference type="Proteomes" id="UP000033876">
    <property type="component" value="Unassembled WGS sequence"/>
</dbReference>
<dbReference type="PATRIC" id="fig|1618742.3.peg.606"/>
<keyword evidence="1" id="KW-1133">Transmembrane helix</keyword>
<feature type="transmembrane region" description="Helical" evidence="1">
    <location>
        <begin position="7"/>
        <end position="26"/>
    </location>
</feature>
<name>A0A0G0GUR8_9BACT</name>
<sequence length="84" mass="9151">MSQKTFNYIVGIIFIIISALHLIRSILGWSANIGGVEIPVGVSVVAFIIAGFLAYSGFKLGMKDITKEEVAEEDDMLSDTEKID</sequence>
<reference evidence="2 3" key="1">
    <citation type="journal article" date="2015" name="Nature">
        <title>rRNA introns, odd ribosomes, and small enigmatic genomes across a large radiation of phyla.</title>
        <authorList>
            <person name="Brown C.T."/>
            <person name="Hug L.A."/>
            <person name="Thomas B.C."/>
            <person name="Sharon I."/>
            <person name="Castelle C.J."/>
            <person name="Singh A."/>
            <person name="Wilkins M.J."/>
            <person name="Williams K.H."/>
            <person name="Banfield J.F."/>
        </authorList>
    </citation>
    <scope>NUCLEOTIDE SEQUENCE [LARGE SCALE GENOMIC DNA]</scope>
</reference>
<proteinExistence type="predicted"/>